<organism evidence="2 3">
    <name type="scientific">Novosphingobium cyanobacteriorum</name>
    <dbReference type="NCBI Taxonomy" id="3024215"/>
    <lineage>
        <taxon>Bacteria</taxon>
        <taxon>Pseudomonadati</taxon>
        <taxon>Pseudomonadota</taxon>
        <taxon>Alphaproteobacteria</taxon>
        <taxon>Sphingomonadales</taxon>
        <taxon>Sphingomonadaceae</taxon>
        <taxon>Novosphingobium</taxon>
    </lineage>
</organism>
<accession>A0ABT6CID6</accession>
<dbReference type="RefSeq" id="WP_277277629.1">
    <property type="nucleotide sequence ID" value="NZ_JAROCY010000009.1"/>
</dbReference>
<gene>
    <name evidence="2" type="ORF">POM99_10790</name>
</gene>
<keyword evidence="2" id="KW-0223">Dioxygenase</keyword>
<dbReference type="EMBL" id="JAROCY010000009">
    <property type="protein sequence ID" value="MDF8333688.1"/>
    <property type="molecule type" value="Genomic_DNA"/>
</dbReference>
<protein>
    <submittedName>
        <fullName evidence="2">Phytanoyl-CoA dioxygenase family protein</fullName>
    </submittedName>
</protein>
<comment type="cofactor">
    <cofactor evidence="1">
        <name>Fe(2+)</name>
        <dbReference type="ChEBI" id="CHEBI:29033"/>
    </cofactor>
</comment>
<proteinExistence type="predicted"/>
<dbReference type="SUPFAM" id="SSF51197">
    <property type="entry name" value="Clavaminate synthase-like"/>
    <property type="match status" value="1"/>
</dbReference>
<dbReference type="PANTHER" id="PTHR20883">
    <property type="entry name" value="PHYTANOYL-COA DIOXYGENASE DOMAIN CONTAINING 1"/>
    <property type="match status" value="1"/>
</dbReference>
<keyword evidence="2" id="KW-0560">Oxidoreductase</keyword>
<reference evidence="2 3" key="1">
    <citation type="submission" date="2023-03" db="EMBL/GenBank/DDBJ databases">
        <title>Novosphingobium cyanobacteriorum sp. nov., isolated from a eutrophic reservoir during the Microcystis bloom period.</title>
        <authorList>
            <person name="Kang M."/>
            <person name="Le V."/>
            <person name="Ko S.-R."/>
            <person name="Lee S.-A."/>
            <person name="Ahn C.-Y."/>
        </authorList>
    </citation>
    <scope>NUCLEOTIDE SEQUENCE [LARGE SCALE GENOMIC DNA]</scope>
    <source>
        <strain evidence="2 3">HBC54</strain>
    </source>
</reference>
<keyword evidence="3" id="KW-1185">Reference proteome</keyword>
<name>A0ABT6CID6_9SPHN</name>
<dbReference type="Proteomes" id="UP001222770">
    <property type="component" value="Unassembled WGS sequence"/>
</dbReference>
<evidence type="ECO:0000256" key="1">
    <source>
        <dbReference type="ARBA" id="ARBA00001954"/>
    </source>
</evidence>
<dbReference type="InterPro" id="IPR008775">
    <property type="entry name" value="Phytyl_CoA_dOase-like"/>
</dbReference>
<evidence type="ECO:0000313" key="2">
    <source>
        <dbReference type="EMBL" id="MDF8333688.1"/>
    </source>
</evidence>
<comment type="caution">
    <text evidence="2">The sequence shown here is derived from an EMBL/GenBank/DDBJ whole genome shotgun (WGS) entry which is preliminary data.</text>
</comment>
<dbReference type="PANTHER" id="PTHR20883:SF48">
    <property type="entry name" value="ECTOINE DIOXYGENASE"/>
    <property type="match status" value="1"/>
</dbReference>
<dbReference type="Gene3D" id="2.60.120.620">
    <property type="entry name" value="q2cbj1_9rhob like domain"/>
    <property type="match status" value="1"/>
</dbReference>
<sequence>MVCHPSSVSLHVETLLARGYLVLEDALAPAVLGAVHADLWDDFERTPFGKGQFYGDATKRFGRLPLRSRAVHDLILHAHVLAIVEAVLGPSCDTVQLNTTQAISVHPGQGQQLPHRDQDMWRLEPGSRECLVNVMWPLTPFTARNGGTVIWPESHSSKAASHSALPAPIVPDLMPGAALMFLGSTLHGAGANCSRAERRGVLIGYALGWLKPYENPWLAYPPELARTFPPALAALAGYVQHRPNLGNFEGQCPSVLLRGYAGEPLGAVDALREDQESAAATWLAQGQVP</sequence>
<dbReference type="Pfam" id="PF05721">
    <property type="entry name" value="PhyH"/>
    <property type="match status" value="1"/>
</dbReference>
<dbReference type="GO" id="GO:0051213">
    <property type="term" value="F:dioxygenase activity"/>
    <property type="evidence" value="ECO:0007669"/>
    <property type="project" value="UniProtKB-KW"/>
</dbReference>
<evidence type="ECO:0000313" key="3">
    <source>
        <dbReference type="Proteomes" id="UP001222770"/>
    </source>
</evidence>